<gene>
    <name evidence="2" type="ORF">PVAP13_8KG013220</name>
</gene>
<evidence type="ECO:0000256" key="1">
    <source>
        <dbReference type="SAM" id="MobiDB-lite"/>
    </source>
</evidence>
<dbReference type="Proteomes" id="UP000823388">
    <property type="component" value="Chromosome 8K"/>
</dbReference>
<evidence type="ECO:0000313" key="2">
    <source>
        <dbReference type="EMBL" id="KAG2559840.1"/>
    </source>
</evidence>
<evidence type="ECO:0000313" key="3">
    <source>
        <dbReference type="Proteomes" id="UP000823388"/>
    </source>
</evidence>
<dbReference type="EMBL" id="CM029051">
    <property type="protein sequence ID" value="KAG2559840.1"/>
    <property type="molecule type" value="Genomic_DNA"/>
</dbReference>
<name>A0A8T0PE03_PANVG</name>
<accession>A0A8T0PE03</accession>
<organism evidence="2 3">
    <name type="scientific">Panicum virgatum</name>
    <name type="common">Blackwell switchgrass</name>
    <dbReference type="NCBI Taxonomy" id="38727"/>
    <lineage>
        <taxon>Eukaryota</taxon>
        <taxon>Viridiplantae</taxon>
        <taxon>Streptophyta</taxon>
        <taxon>Embryophyta</taxon>
        <taxon>Tracheophyta</taxon>
        <taxon>Spermatophyta</taxon>
        <taxon>Magnoliopsida</taxon>
        <taxon>Liliopsida</taxon>
        <taxon>Poales</taxon>
        <taxon>Poaceae</taxon>
        <taxon>PACMAD clade</taxon>
        <taxon>Panicoideae</taxon>
        <taxon>Panicodae</taxon>
        <taxon>Paniceae</taxon>
        <taxon>Panicinae</taxon>
        <taxon>Panicum</taxon>
        <taxon>Panicum sect. Hiantes</taxon>
    </lineage>
</organism>
<feature type="compositionally biased region" description="Basic residues" evidence="1">
    <location>
        <begin position="48"/>
        <end position="61"/>
    </location>
</feature>
<proteinExistence type="predicted"/>
<reference evidence="2" key="1">
    <citation type="submission" date="2020-05" db="EMBL/GenBank/DDBJ databases">
        <title>WGS assembly of Panicum virgatum.</title>
        <authorList>
            <person name="Lovell J.T."/>
            <person name="Jenkins J."/>
            <person name="Shu S."/>
            <person name="Juenger T.E."/>
            <person name="Schmutz J."/>
        </authorList>
    </citation>
    <scope>NUCLEOTIDE SEQUENCE</scope>
    <source>
        <strain evidence="2">AP13</strain>
    </source>
</reference>
<feature type="region of interest" description="Disordered" evidence="1">
    <location>
        <begin position="1"/>
        <end position="91"/>
    </location>
</feature>
<sequence length="113" mass="12255">MELEDDDADTGRRAACGAGRRRRIGFAHAPTASAPAVGAPHPRAERCGRRRRPRSKRRRPRRPPDLGPQTPDPTSPVLDLDPGASGGRRRGFRTCVAVKKVDQPPVRLPAAVP</sequence>
<dbReference type="AlphaFoldDB" id="A0A8T0PE03"/>
<protein>
    <submittedName>
        <fullName evidence="2">Uncharacterized protein</fullName>
    </submittedName>
</protein>
<comment type="caution">
    <text evidence="2">The sequence shown here is derived from an EMBL/GenBank/DDBJ whole genome shotgun (WGS) entry which is preliminary data.</text>
</comment>
<keyword evidence="3" id="KW-1185">Reference proteome</keyword>